<keyword evidence="2" id="KW-1185">Reference proteome</keyword>
<comment type="caution">
    <text evidence="1">The sequence shown here is derived from an EMBL/GenBank/DDBJ whole genome shotgun (WGS) entry which is preliminary data.</text>
</comment>
<gene>
    <name evidence="1" type="ORF">HINF_LOCUS13864</name>
</gene>
<proteinExistence type="predicted"/>
<evidence type="ECO:0000313" key="2">
    <source>
        <dbReference type="Proteomes" id="UP001642409"/>
    </source>
</evidence>
<dbReference type="Proteomes" id="UP001642409">
    <property type="component" value="Unassembled WGS sequence"/>
</dbReference>
<protein>
    <submittedName>
        <fullName evidence="1">Hypothetical_protein</fullName>
    </submittedName>
</protein>
<name>A0ABP1HLI4_9EUKA</name>
<dbReference type="EMBL" id="CAXDID020000032">
    <property type="protein sequence ID" value="CAL5995084.1"/>
    <property type="molecule type" value="Genomic_DNA"/>
</dbReference>
<accession>A0ABP1HLI4</accession>
<evidence type="ECO:0000313" key="1">
    <source>
        <dbReference type="EMBL" id="CAL5995084.1"/>
    </source>
</evidence>
<organism evidence="1 2">
    <name type="scientific">Hexamita inflata</name>
    <dbReference type="NCBI Taxonomy" id="28002"/>
    <lineage>
        <taxon>Eukaryota</taxon>
        <taxon>Metamonada</taxon>
        <taxon>Diplomonadida</taxon>
        <taxon>Hexamitidae</taxon>
        <taxon>Hexamitinae</taxon>
        <taxon>Hexamita</taxon>
    </lineage>
</organism>
<reference evidence="1 2" key="1">
    <citation type="submission" date="2024-07" db="EMBL/GenBank/DDBJ databases">
        <authorList>
            <person name="Akdeniz Z."/>
        </authorList>
    </citation>
    <scope>NUCLEOTIDE SEQUENCE [LARGE SCALE GENOMIC DNA]</scope>
</reference>
<sequence>MIDDSEAEKKSQIHELFKIQVADVLKQFSDFAAKTDTNISQLNEEVGQLKLDNSNLMIQVGQLKLDIESDKGFRLLHTQALTKALTTKYDSNVKYVKDQQTKYYENLLSISQTRDSTQTTAINDANEKFQTDVKKLSANLGQKQTIPKFDFEKIMNTANELALYEQKTKEVNPVQRNKNE</sequence>